<sequence length="142" mass="14834">MLDTCGTNGVCGGPGASCDTIAPFTHNQIYVGCNTPAAVCNLATQTCIAASSAGMRRREDEQLPVGPTSCRHRTEQLCVSNGVASCADLASDFEHCGSCGKDCGETEGADTVACERGVCVVWNCKHGWKQVGSTWIRITASK</sequence>
<proteinExistence type="predicted"/>
<reference evidence="2 3" key="1">
    <citation type="journal article" date="2016" name="Mol. Biol. Evol.">
        <title>Comparative Genomics of Early-Diverging Mushroom-Forming Fungi Provides Insights into the Origins of Lignocellulose Decay Capabilities.</title>
        <authorList>
            <person name="Nagy L.G."/>
            <person name="Riley R."/>
            <person name="Tritt A."/>
            <person name="Adam C."/>
            <person name="Daum C."/>
            <person name="Floudas D."/>
            <person name="Sun H."/>
            <person name="Yadav J.S."/>
            <person name="Pangilinan J."/>
            <person name="Larsson K.H."/>
            <person name="Matsuura K."/>
            <person name="Barry K."/>
            <person name="Labutti K."/>
            <person name="Kuo R."/>
            <person name="Ohm R.A."/>
            <person name="Bhattacharya S.S."/>
            <person name="Shirouzu T."/>
            <person name="Yoshinaga Y."/>
            <person name="Martin F.M."/>
            <person name="Grigoriev I.V."/>
            <person name="Hibbett D.S."/>
        </authorList>
    </citation>
    <scope>NUCLEOTIDE SEQUENCE [LARGE SCALE GENOMIC DNA]</scope>
    <source>
        <strain evidence="2 3">HHB12733</strain>
    </source>
</reference>
<evidence type="ECO:0000259" key="1">
    <source>
        <dbReference type="Pfam" id="PF21671"/>
    </source>
</evidence>
<dbReference type="InParanoid" id="A0A165DAU3"/>
<keyword evidence="3" id="KW-1185">Reference proteome</keyword>
<evidence type="ECO:0000313" key="2">
    <source>
        <dbReference type="EMBL" id="KZT52413.1"/>
    </source>
</evidence>
<dbReference type="Proteomes" id="UP000076842">
    <property type="component" value="Unassembled WGS sequence"/>
</dbReference>
<dbReference type="EMBL" id="KV424067">
    <property type="protein sequence ID" value="KZT52413.1"/>
    <property type="molecule type" value="Genomic_DNA"/>
</dbReference>
<accession>A0A165DAU3</accession>
<organism evidence="2 3">
    <name type="scientific">Calocera cornea HHB12733</name>
    <dbReference type="NCBI Taxonomy" id="1353952"/>
    <lineage>
        <taxon>Eukaryota</taxon>
        <taxon>Fungi</taxon>
        <taxon>Dikarya</taxon>
        <taxon>Basidiomycota</taxon>
        <taxon>Agaricomycotina</taxon>
        <taxon>Dacrymycetes</taxon>
        <taxon>Dacrymycetales</taxon>
        <taxon>Dacrymycetaceae</taxon>
        <taxon>Calocera</taxon>
    </lineage>
</organism>
<dbReference type="AlphaFoldDB" id="A0A165DAU3"/>
<protein>
    <recommendedName>
        <fullName evidence="1">Protein CPL1-like domain-containing protein</fullName>
    </recommendedName>
</protein>
<dbReference type="OrthoDB" id="439917at2759"/>
<name>A0A165DAU3_9BASI</name>
<dbReference type="Pfam" id="PF21671">
    <property type="entry name" value="CPL1-like"/>
    <property type="match status" value="1"/>
</dbReference>
<dbReference type="InterPro" id="IPR048661">
    <property type="entry name" value="CPL1-like"/>
</dbReference>
<feature type="domain" description="Protein CPL1-like" evidence="1">
    <location>
        <begin position="85"/>
        <end position="129"/>
    </location>
</feature>
<evidence type="ECO:0000313" key="3">
    <source>
        <dbReference type="Proteomes" id="UP000076842"/>
    </source>
</evidence>
<gene>
    <name evidence="2" type="ORF">CALCODRAFT_91250</name>
</gene>